<proteinExistence type="predicted"/>
<evidence type="ECO:0000313" key="1">
    <source>
        <dbReference type="EMBL" id="SEQ00660.1"/>
    </source>
</evidence>
<gene>
    <name evidence="1" type="ORF">SAMN05444355_101176</name>
</gene>
<protein>
    <submittedName>
        <fullName evidence="1">Uncharacterized protein</fullName>
    </submittedName>
</protein>
<dbReference type="RefSeq" id="WP_074720274.1">
    <property type="nucleotide sequence ID" value="NZ_CBCRVS010000003.1"/>
</dbReference>
<accession>A0A1H9CHE9</accession>
<keyword evidence="2" id="KW-1185">Reference proteome</keyword>
<reference evidence="2" key="1">
    <citation type="submission" date="2016-10" db="EMBL/GenBank/DDBJ databases">
        <authorList>
            <person name="Varghese N."/>
            <person name="Submissions S."/>
        </authorList>
    </citation>
    <scope>NUCLEOTIDE SEQUENCE [LARGE SCALE GENOMIC DNA]</scope>
    <source>
        <strain evidence="2">DSM 15719</strain>
    </source>
</reference>
<dbReference type="AlphaFoldDB" id="A0A1H9CHE9"/>
<dbReference type="OrthoDB" id="1450227at2"/>
<dbReference type="Proteomes" id="UP000183658">
    <property type="component" value="Unassembled WGS sequence"/>
</dbReference>
<name>A0A1H9CHE9_FLAFI</name>
<dbReference type="EMBL" id="FOFZ01000001">
    <property type="protein sequence ID" value="SEQ00660.1"/>
    <property type="molecule type" value="Genomic_DNA"/>
</dbReference>
<sequence>MLSCNNEELANKKTSVDLSQLKKELELNKFSNVNIAENVTINWESINDTEKGGFKISEIAAHEKTASTLKSNFLQSTLKYQLVAIESQGNLHSYFLEVYTNKGSTIYPETITKLSDFTGTLNVFRLNGENLGSMSIYKGKARNITENNNLNVLAESINAFLTKSDATSKMPQCSENYAVTTHQIIDRYEVWTVGGEIILINYVSTTTTSTTTIMPFPCDGNYNNDDTLTQRLEFYSYHNGDGGGIAAPTAEDIANAIEDNIDDTELDPCPKAIMEKLKTTTNNDIAVILKKLGANSVYTVNMKMGVMQYAQDFAETKKISKNNYLITVTQDSYSNATQLYKATALLHEMIHAQMLSVVDDYDTYPTNAPFNDFTELFKLYVEKLNIDPVVSQHEDMANRYVNAIASALEEYQKKINFPIFISDKQVFIDLAWSGLQGTDAYNKKYPGGSTDRKRLENTIIAEQIGTSYYGTNVTGKPCN</sequence>
<evidence type="ECO:0000313" key="2">
    <source>
        <dbReference type="Proteomes" id="UP000183658"/>
    </source>
</evidence>
<organism evidence="1 2">
    <name type="scientific">Flavobacterium frigoris</name>
    <dbReference type="NCBI Taxonomy" id="229204"/>
    <lineage>
        <taxon>Bacteria</taxon>
        <taxon>Pseudomonadati</taxon>
        <taxon>Bacteroidota</taxon>
        <taxon>Flavobacteriia</taxon>
        <taxon>Flavobacteriales</taxon>
        <taxon>Flavobacteriaceae</taxon>
        <taxon>Flavobacterium</taxon>
    </lineage>
</organism>